<dbReference type="InterPro" id="IPR001766">
    <property type="entry name" value="Fork_head_dom"/>
</dbReference>
<dbReference type="AlphaFoldDB" id="S4RUC1"/>
<comment type="subcellular location">
    <subcellularLocation>
        <location evidence="1 4">Nucleus</location>
    </subcellularLocation>
</comment>
<dbReference type="PANTHER" id="PTHR46617:SF3">
    <property type="entry name" value="FORKHEAD BOX PROTEIN G1"/>
    <property type="match status" value="1"/>
</dbReference>
<dbReference type="GO" id="GO:0005634">
    <property type="term" value="C:nucleus"/>
    <property type="evidence" value="ECO:0007669"/>
    <property type="project" value="UniProtKB-SubCell"/>
</dbReference>
<dbReference type="PRINTS" id="PR00053">
    <property type="entry name" value="FORKHEAD"/>
</dbReference>
<dbReference type="InterPro" id="IPR030456">
    <property type="entry name" value="TF_fork_head_CS_2"/>
</dbReference>
<dbReference type="HOGENOM" id="CLU_040357_10_0_1"/>
<dbReference type="PROSITE" id="PS00657">
    <property type="entry name" value="FORK_HEAD_1"/>
    <property type="match status" value="1"/>
</dbReference>
<feature type="region of interest" description="Disordered" evidence="5">
    <location>
        <begin position="1"/>
        <end position="31"/>
    </location>
</feature>
<proteinExistence type="predicted"/>
<dbReference type="STRING" id="7757.ENSPMAP00000008811"/>
<evidence type="ECO:0000256" key="1">
    <source>
        <dbReference type="ARBA" id="ARBA00004123"/>
    </source>
</evidence>
<reference evidence="7" key="2">
    <citation type="submission" date="2025-09" db="UniProtKB">
        <authorList>
            <consortium name="Ensembl"/>
        </authorList>
    </citation>
    <scope>IDENTIFICATION</scope>
</reference>
<dbReference type="FunFam" id="1.10.10.10:FF:000135">
    <property type="entry name" value="forkhead box protein G1"/>
    <property type="match status" value="1"/>
</dbReference>
<dbReference type="GO" id="GO:1990837">
    <property type="term" value="F:sequence-specific double-stranded DNA binding"/>
    <property type="evidence" value="ECO:0007669"/>
    <property type="project" value="TreeGrafter"/>
</dbReference>
<evidence type="ECO:0000256" key="2">
    <source>
        <dbReference type="ARBA" id="ARBA00023125"/>
    </source>
</evidence>
<reference evidence="7" key="1">
    <citation type="submission" date="2025-08" db="UniProtKB">
        <authorList>
            <consortium name="Ensembl"/>
        </authorList>
    </citation>
    <scope>IDENTIFICATION</scope>
</reference>
<dbReference type="SUPFAM" id="SSF46785">
    <property type="entry name" value="Winged helix' DNA-binding domain"/>
    <property type="match status" value="1"/>
</dbReference>
<dbReference type="GeneTree" id="ENSGT00940000160678"/>
<keyword evidence="4" id="KW-0539">Nucleus</keyword>
<evidence type="ECO:0000256" key="4">
    <source>
        <dbReference type="PROSITE-ProRule" id="PRU00089"/>
    </source>
</evidence>
<protein>
    <recommendedName>
        <fullName evidence="3">Forkhead box protein G1</fullName>
    </recommendedName>
</protein>
<dbReference type="SMART" id="SM00339">
    <property type="entry name" value="FH"/>
    <property type="match status" value="1"/>
</dbReference>
<dbReference type="Pfam" id="PF00250">
    <property type="entry name" value="Forkhead"/>
    <property type="match status" value="1"/>
</dbReference>
<dbReference type="GO" id="GO:0006357">
    <property type="term" value="P:regulation of transcription by RNA polymerase II"/>
    <property type="evidence" value="ECO:0007669"/>
    <property type="project" value="TreeGrafter"/>
</dbReference>
<organism evidence="7">
    <name type="scientific">Petromyzon marinus</name>
    <name type="common">Sea lamprey</name>
    <dbReference type="NCBI Taxonomy" id="7757"/>
    <lineage>
        <taxon>Eukaryota</taxon>
        <taxon>Metazoa</taxon>
        <taxon>Chordata</taxon>
        <taxon>Craniata</taxon>
        <taxon>Vertebrata</taxon>
        <taxon>Cyclostomata</taxon>
        <taxon>Hyperoartia</taxon>
        <taxon>Petromyzontiformes</taxon>
        <taxon>Petromyzontidae</taxon>
        <taxon>Petromyzon</taxon>
    </lineage>
</organism>
<evidence type="ECO:0000259" key="6">
    <source>
        <dbReference type="PROSITE" id="PS50039"/>
    </source>
</evidence>
<evidence type="ECO:0000256" key="3">
    <source>
        <dbReference type="ARBA" id="ARBA00034868"/>
    </source>
</evidence>
<dbReference type="InterPro" id="IPR036390">
    <property type="entry name" value="WH_DNA-bd_sf"/>
</dbReference>
<dbReference type="InterPro" id="IPR018122">
    <property type="entry name" value="TF_fork_head_CS_1"/>
</dbReference>
<feature type="DNA-binding region" description="Fork-head" evidence="4">
    <location>
        <begin position="32"/>
        <end position="126"/>
    </location>
</feature>
<feature type="domain" description="Fork-head" evidence="6">
    <location>
        <begin position="32"/>
        <end position="126"/>
    </location>
</feature>
<dbReference type="PROSITE" id="PS00658">
    <property type="entry name" value="FORK_HEAD_2"/>
    <property type="match status" value="1"/>
</dbReference>
<evidence type="ECO:0000313" key="7">
    <source>
        <dbReference type="Ensembl" id="ENSPMAP00000008811.1"/>
    </source>
</evidence>
<evidence type="ECO:0000256" key="5">
    <source>
        <dbReference type="SAM" id="MobiDB-lite"/>
    </source>
</evidence>
<feature type="compositionally biased region" description="Basic and acidic residues" evidence="5">
    <location>
        <begin position="18"/>
        <end position="31"/>
    </location>
</feature>
<dbReference type="Ensembl" id="ENSPMAT00000008850.1">
    <property type="protein sequence ID" value="ENSPMAP00000008811.1"/>
    <property type="gene ID" value="ENSPMAG00000008006.1"/>
</dbReference>
<dbReference type="CDD" id="cd20021">
    <property type="entry name" value="FH_FOXG"/>
    <property type="match status" value="1"/>
</dbReference>
<name>S4RUC1_PETMA</name>
<dbReference type="Gene3D" id="1.10.10.10">
    <property type="entry name" value="Winged helix-like DNA-binding domain superfamily/Winged helix DNA-binding domain"/>
    <property type="match status" value="1"/>
</dbReference>
<dbReference type="PANTHER" id="PTHR46617">
    <property type="entry name" value="FORKHEAD BOX PROTEIN G1"/>
    <property type="match status" value="1"/>
</dbReference>
<dbReference type="PROSITE" id="PS50039">
    <property type="entry name" value="FORK_HEAD_3"/>
    <property type="match status" value="1"/>
</dbReference>
<dbReference type="InterPro" id="IPR036388">
    <property type="entry name" value="WH-like_DNA-bd_sf"/>
</dbReference>
<sequence length="182" mass="19949">GADDKEKGAGSKASDGGGESKEDGDGAKGGDKPPFSYNALIMMAIRQSPEKRLTLSGIYEYIMHNFPYYRQNKQGWQNSIRHNLSLNKCFVKVPRHYDDPGKGNYWMLDPSSDDVFIGGRTGKLRRRSAASPRGLALRAPPRFSAHDLALMDRAGSLYWSVSPLLPLHSHFAGSMLGYGGAS</sequence>
<dbReference type="OMA" id="GIHETAG"/>
<accession>S4RUC1</accession>
<keyword evidence="2 4" id="KW-0238">DNA-binding</keyword>
<dbReference type="GO" id="GO:0003700">
    <property type="term" value="F:DNA-binding transcription factor activity"/>
    <property type="evidence" value="ECO:0007669"/>
    <property type="project" value="InterPro"/>
</dbReference>
<dbReference type="InterPro" id="IPR047208">
    <property type="entry name" value="FOXG1"/>
</dbReference>